<accession>A0A5C7HKY4</accession>
<gene>
    <name evidence="5" type="ORF">EZV62_015522</name>
</gene>
<keyword evidence="4" id="KW-1133">Transmembrane helix</keyword>
<dbReference type="OrthoDB" id="764594at2759"/>
<dbReference type="FunFam" id="1.25.70.10:FF:000019">
    <property type="entry name" value="mTERF family protein"/>
    <property type="match status" value="1"/>
</dbReference>
<evidence type="ECO:0000256" key="3">
    <source>
        <dbReference type="ARBA" id="ARBA00022946"/>
    </source>
</evidence>
<sequence>MKTVITHLQKQRITSILNWVSSNFVENRFTSSKTPFGYIYIAQNPRLYRKKTTVSSDGYVSQVSPAIRREAQAALLEYLHSTRNLQFMDAEHMSKNSPHFIEQLLKQVQNAVDIKWSITRYLWFHPINEFELFFESLGLKPFEYRSLLPHDLMFLSDDELLLENYYVLCNYGIARSKIGKIYKQAMEVFQYDFGVLQSKLQAYEELGFSQFFISKVIVCSPYLLIGGVNAKFVEIIRFHAMFMGSLTLKKPSSICSLLNARRERLCEHIQENPLEMKKWVMGSKMEPLPKSGEKERSQMLKTKFLIDLGFVENSNEMKKALKDIRGRAGKLQERFDCIVKAGLDRQDVCNMIRSLPRLLNQKKSVIELKIDLLVTGFGYPVSMLVTFPLYLAYGVLRIKLRMSMYNWLKDQGVVKPMLALRTIIGSPHKLKPIHLKQPGHPKKRKAISKFRTSILRWVSSNLFENHVRSSKARFQRIGSSYIAQNPRRSYRRKINDDETSLACDDNVHRISPGIRREAQAAILEYLHSTRNLQYTDAEHMSKNSPYFLQKIFKKTKIEGNIGQSIVRYLRYHPINEFEPFFESAGLKPCEYNPLLPRNLMFLTDDNLLLNNYHVLCNYGIERNKIGKIVKEAMEVFEYDFGVLPSKLRAYEELGFSQSFVGRFIVCSPQFLIGNVNVEFVEVIGILKNMGIEFSLIEEHLVWNSCNWSKIFSFLSLFRQIGFSEKQLGGVIRQHPGLLLERSGDRALTLIGLLLKFGCTMNETRSMLLQFPQIQVAKFVLNLRQCVQFLHEIEMDMEEIGNIVRSHPILLGSCTLKKTDSLFVLLNAGKKRLCKYIQENPQEIKKWALGTRVRRLPSSGEKERSKMLKSKFLLNLGFVENSKEMEKALKLIRGSGGELQERFDCIVKAGLDRKDVCEMIRVYPKILNQTKGAIETKIDFLVNGLGYPISSLVIFPSYLYFTVQRIKLRLSMFSWLIDQGAAESMLALSTLISCSHKVFIQRYVNRHPAGPQIWQNLKKEICTK</sequence>
<dbReference type="GO" id="GO:0003676">
    <property type="term" value="F:nucleic acid binding"/>
    <property type="evidence" value="ECO:0007669"/>
    <property type="project" value="InterPro"/>
</dbReference>
<dbReference type="FunFam" id="1.25.70.10:FF:000014">
    <property type="entry name" value="Transcription termination factor MTEF18, mitochondrial"/>
    <property type="match status" value="1"/>
</dbReference>
<protein>
    <submittedName>
        <fullName evidence="5">Uncharacterized protein</fullName>
    </submittedName>
</protein>
<name>A0A5C7HKY4_9ROSI</name>
<dbReference type="Pfam" id="PF02536">
    <property type="entry name" value="mTERF"/>
    <property type="match status" value="3"/>
</dbReference>
<keyword evidence="4" id="KW-0472">Membrane</keyword>
<feature type="transmembrane region" description="Helical" evidence="4">
    <location>
        <begin position="377"/>
        <end position="396"/>
    </location>
</feature>
<dbReference type="AlphaFoldDB" id="A0A5C7HKY4"/>
<dbReference type="SMART" id="SM00733">
    <property type="entry name" value="Mterf"/>
    <property type="match status" value="7"/>
</dbReference>
<keyword evidence="2" id="KW-0806">Transcription termination</keyword>
<evidence type="ECO:0000313" key="5">
    <source>
        <dbReference type="EMBL" id="TXG57693.1"/>
    </source>
</evidence>
<dbReference type="GO" id="GO:0006353">
    <property type="term" value="P:DNA-templated transcription termination"/>
    <property type="evidence" value="ECO:0007669"/>
    <property type="project" value="UniProtKB-KW"/>
</dbReference>
<dbReference type="PANTHER" id="PTHR13068:SF153">
    <property type="entry name" value="TRANSCRIPTION TERMINATION FACTOR MTEF18, MITOCHONDRIAL-LIKE"/>
    <property type="match status" value="1"/>
</dbReference>
<dbReference type="InterPro" id="IPR038538">
    <property type="entry name" value="MTERF_sf"/>
</dbReference>
<evidence type="ECO:0000256" key="4">
    <source>
        <dbReference type="SAM" id="Phobius"/>
    </source>
</evidence>
<keyword evidence="3" id="KW-0809">Transit peptide</keyword>
<evidence type="ECO:0000256" key="1">
    <source>
        <dbReference type="ARBA" id="ARBA00007692"/>
    </source>
</evidence>
<comment type="similarity">
    <text evidence="1">Belongs to the mTERF family.</text>
</comment>
<comment type="caution">
    <text evidence="5">The sequence shown here is derived from an EMBL/GenBank/DDBJ whole genome shotgun (WGS) entry which is preliminary data.</text>
</comment>
<dbReference type="EMBL" id="VAHF01000007">
    <property type="protein sequence ID" value="TXG57693.1"/>
    <property type="molecule type" value="Genomic_DNA"/>
</dbReference>
<keyword evidence="4" id="KW-0812">Transmembrane</keyword>
<feature type="transmembrane region" description="Helical" evidence="4">
    <location>
        <begin position="939"/>
        <end position="960"/>
    </location>
</feature>
<keyword evidence="2" id="KW-0805">Transcription regulation</keyword>
<evidence type="ECO:0000313" key="6">
    <source>
        <dbReference type="Proteomes" id="UP000323000"/>
    </source>
</evidence>
<organism evidence="5 6">
    <name type="scientific">Acer yangbiense</name>
    <dbReference type="NCBI Taxonomy" id="1000413"/>
    <lineage>
        <taxon>Eukaryota</taxon>
        <taxon>Viridiplantae</taxon>
        <taxon>Streptophyta</taxon>
        <taxon>Embryophyta</taxon>
        <taxon>Tracheophyta</taxon>
        <taxon>Spermatophyta</taxon>
        <taxon>Magnoliopsida</taxon>
        <taxon>eudicotyledons</taxon>
        <taxon>Gunneridae</taxon>
        <taxon>Pentapetalae</taxon>
        <taxon>rosids</taxon>
        <taxon>malvids</taxon>
        <taxon>Sapindales</taxon>
        <taxon>Sapindaceae</taxon>
        <taxon>Hippocastanoideae</taxon>
        <taxon>Acereae</taxon>
        <taxon>Acer</taxon>
    </lineage>
</organism>
<proteinExistence type="inferred from homology"/>
<reference evidence="6" key="1">
    <citation type="journal article" date="2019" name="Gigascience">
        <title>De novo genome assembly of the endangered Acer yangbiense, a plant species with extremely small populations endemic to Yunnan Province, China.</title>
        <authorList>
            <person name="Yang J."/>
            <person name="Wariss H.M."/>
            <person name="Tao L."/>
            <person name="Zhang R."/>
            <person name="Yun Q."/>
            <person name="Hollingsworth P."/>
            <person name="Dao Z."/>
            <person name="Luo G."/>
            <person name="Guo H."/>
            <person name="Ma Y."/>
            <person name="Sun W."/>
        </authorList>
    </citation>
    <scope>NUCLEOTIDE SEQUENCE [LARGE SCALE GENOMIC DNA]</scope>
    <source>
        <strain evidence="6">cv. Malutang</strain>
    </source>
</reference>
<dbReference type="Proteomes" id="UP000323000">
    <property type="component" value="Chromosome 7"/>
</dbReference>
<dbReference type="InterPro" id="IPR003690">
    <property type="entry name" value="MTERF"/>
</dbReference>
<dbReference type="PANTHER" id="PTHR13068">
    <property type="entry name" value="CGI-12 PROTEIN-RELATED"/>
    <property type="match status" value="1"/>
</dbReference>
<keyword evidence="6" id="KW-1185">Reference proteome</keyword>
<keyword evidence="2" id="KW-0804">Transcription</keyword>
<dbReference type="Gene3D" id="1.25.70.10">
    <property type="entry name" value="Transcription termination factor 3, mitochondrial"/>
    <property type="match status" value="4"/>
</dbReference>
<evidence type="ECO:0000256" key="2">
    <source>
        <dbReference type="ARBA" id="ARBA00022472"/>
    </source>
</evidence>